<protein>
    <submittedName>
        <fullName evidence="2">Uncharacterized protein</fullName>
    </submittedName>
</protein>
<dbReference type="Gene3D" id="1.10.1220.170">
    <property type="match status" value="1"/>
</dbReference>
<evidence type="ECO:0000256" key="1">
    <source>
        <dbReference type="SAM" id="MobiDB-lite"/>
    </source>
</evidence>
<sequence length="68" mass="7789">MHETLFWLSRPDVRQAVEAVRAEVQRGETTSGDEVEVDSRVTSDRTHRDPHQLCAARRPLPHGQRDQA</sequence>
<accession>A0ABV3XKP8</accession>
<feature type="compositionally biased region" description="Basic and acidic residues" evidence="1">
    <location>
        <begin position="37"/>
        <end position="51"/>
    </location>
</feature>
<keyword evidence="3" id="KW-1185">Reference proteome</keyword>
<dbReference type="EMBL" id="JBFNXQ010000109">
    <property type="protein sequence ID" value="MEX5721165.1"/>
    <property type="molecule type" value="Genomic_DNA"/>
</dbReference>
<dbReference type="Proteomes" id="UP001560045">
    <property type="component" value="Unassembled WGS sequence"/>
</dbReference>
<gene>
    <name evidence="2" type="ORF">ABQ292_22680</name>
</gene>
<evidence type="ECO:0000313" key="2">
    <source>
        <dbReference type="EMBL" id="MEX5721165.1"/>
    </source>
</evidence>
<organism evidence="2 3">
    <name type="scientific">Geodermatophilus maliterrae</name>
    <dbReference type="NCBI Taxonomy" id="3162531"/>
    <lineage>
        <taxon>Bacteria</taxon>
        <taxon>Bacillati</taxon>
        <taxon>Actinomycetota</taxon>
        <taxon>Actinomycetes</taxon>
        <taxon>Geodermatophilales</taxon>
        <taxon>Geodermatophilaceae</taxon>
        <taxon>Geodermatophilus</taxon>
    </lineage>
</organism>
<evidence type="ECO:0000313" key="3">
    <source>
        <dbReference type="Proteomes" id="UP001560045"/>
    </source>
</evidence>
<comment type="caution">
    <text evidence="2">The sequence shown here is derived from an EMBL/GenBank/DDBJ whole genome shotgun (WGS) entry which is preliminary data.</text>
</comment>
<dbReference type="RefSeq" id="WP_369209978.1">
    <property type="nucleotide sequence ID" value="NZ_JBFNXQ010000109.1"/>
</dbReference>
<proteinExistence type="predicted"/>
<name>A0ABV3XKP8_9ACTN</name>
<reference evidence="2 3" key="1">
    <citation type="submission" date="2024-06" db="EMBL/GenBank/DDBJ databases">
        <title>Draft genome sequence of Geodermatophilus badlandi, a novel member of the Geodermatophilaceae isolated from badland sedimentary rocks in the Red desert, Wyoming, USA.</title>
        <authorList>
            <person name="Ben Tekaya S."/>
            <person name="Nouioui I."/>
            <person name="Flores G.M."/>
            <person name="Shaal M.N."/>
            <person name="Bredoire F."/>
            <person name="Basile F."/>
            <person name="Van Diepen L."/>
            <person name="Ward N.L."/>
        </authorList>
    </citation>
    <scope>NUCLEOTIDE SEQUENCE [LARGE SCALE GENOMIC DNA]</scope>
    <source>
        <strain evidence="2 3">WL48A</strain>
    </source>
</reference>
<feature type="region of interest" description="Disordered" evidence="1">
    <location>
        <begin position="24"/>
        <end position="68"/>
    </location>
</feature>